<gene>
    <name evidence="9" type="ORF">DGYR_LOCUS7379</name>
</gene>
<proteinExistence type="inferred from homology"/>
<dbReference type="InterPro" id="IPR040167">
    <property type="entry name" value="TF_CP2-like"/>
</dbReference>
<dbReference type="AlphaFoldDB" id="A0A7I8VRZ9"/>
<protein>
    <submittedName>
        <fullName evidence="9">DgyrCDS7736</fullName>
    </submittedName>
</protein>
<organism evidence="9 10">
    <name type="scientific">Dimorphilus gyrociliatus</name>
    <dbReference type="NCBI Taxonomy" id="2664684"/>
    <lineage>
        <taxon>Eukaryota</taxon>
        <taxon>Metazoa</taxon>
        <taxon>Spiralia</taxon>
        <taxon>Lophotrochozoa</taxon>
        <taxon>Annelida</taxon>
        <taxon>Polychaeta</taxon>
        <taxon>Polychaeta incertae sedis</taxon>
        <taxon>Dinophilidae</taxon>
        <taxon>Dimorphilus</taxon>
    </lineage>
</organism>
<keyword evidence="5" id="KW-0804">Transcription</keyword>
<accession>A0A7I8VRZ9</accession>
<keyword evidence="6 7" id="KW-0539">Nucleus</keyword>
<dbReference type="GO" id="GO:0000978">
    <property type="term" value="F:RNA polymerase II cis-regulatory region sequence-specific DNA binding"/>
    <property type="evidence" value="ECO:0007669"/>
    <property type="project" value="TreeGrafter"/>
</dbReference>
<dbReference type="GO" id="GO:0005634">
    <property type="term" value="C:nucleus"/>
    <property type="evidence" value="ECO:0007669"/>
    <property type="project" value="UniProtKB-SubCell"/>
</dbReference>
<evidence type="ECO:0000313" key="9">
    <source>
        <dbReference type="EMBL" id="CAD5119091.1"/>
    </source>
</evidence>
<dbReference type="PROSITE" id="PS51968">
    <property type="entry name" value="GRH_CP2_DB"/>
    <property type="match status" value="1"/>
</dbReference>
<comment type="similarity">
    <text evidence="2">Belongs to the grh/CP2 family. CP2 subfamily.</text>
</comment>
<reference evidence="9 10" key="1">
    <citation type="submission" date="2020-08" db="EMBL/GenBank/DDBJ databases">
        <authorList>
            <person name="Hejnol A."/>
        </authorList>
    </citation>
    <scope>NUCLEOTIDE SEQUENCE [LARGE SCALE GENOMIC DNA]</scope>
</reference>
<evidence type="ECO:0000259" key="8">
    <source>
        <dbReference type="PROSITE" id="PS51968"/>
    </source>
</evidence>
<dbReference type="Proteomes" id="UP000549394">
    <property type="component" value="Unassembled WGS sequence"/>
</dbReference>
<comment type="subcellular location">
    <subcellularLocation>
        <location evidence="1 7">Nucleus</location>
    </subcellularLocation>
</comment>
<dbReference type="Gene3D" id="1.10.150.50">
    <property type="entry name" value="Transcription Factor, Ets-1"/>
    <property type="match status" value="1"/>
</dbReference>
<comment type="caution">
    <text evidence="9">The sequence shown here is derived from an EMBL/GenBank/DDBJ whole genome shotgun (WGS) entry which is preliminary data.</text>
</comment>
<evidence type="ECO:0000256" key="7">
    <source>
        <dbReference type="PROSITE-ProRule" id="PRU01313"/>
    </source>
</evidence>
<evidence type="ECO:0000313" key="10">
    <source>
        <dbReference type="Proteomes" id="UP000549394"/>
    </source>
</evidence>
<dbReference type="PANTHER" id="PTHR11037">
    <property type="entry name" value="TRANSCRIPTION FACTOR CP2"/>
    <property type="match status" value="1"/>
</dbReference>
<evidence type="ECO:0000256" key="5">
    <source>
        <dbReference type="ARBA" id="ARBA00023163"/>
    </source>
</evidence>
<dbReference type="PANTHER" id="PTHR11037:SF21">
    <property type="entry name" value="GEMINI, ISOFORM C"/>
    <property type="match status" value="1"/>
</dbReference>
<dbReference type="InterPro" id="IPR041418">
    <property type="entry name" value="SAM_3"/>
</dbReference>
<sequence length="597" mass="68485">MSHQEIVENPLLSLLMRSEDINCDGLAETFEGSLSGLGIESNTHNYNMTEALQALPKCRESSICNTSFSPDCCLTSPSIESNEINLECELIAPTSAATKQTEETLTYLNQGQNYELKLFRGDNSLNDMKSIIRIIFHERKMQFTEKELLDRWRNEHPGKRFIDVDLPLCLGLTDLSIDPDVLNTATVFWYESCSISLKVHCISTEFTLRKHGGEKGVPFRIQVETYDKNEEKLLHCASCQIKVFKPKGADRKHKTDREKIEKKQIDERRKYRPVAATTILKHIPLEMVQSYHIMNNKNQIPDIDRNAEIVFNIPTPSPTEVVKFPSESSEIISIQSTAAEVVEWLNNNRFSEYSKVFENYAGKDILRLSRGDLIEICGNLADGIRLNNALQCKNIRPRLTLFIRQENTVDKRNCDKDDSRLLTRVRSEGSLLFTNDDSLITSLNNFQESLQQQDPKPYRKVVKGKRTNCIGIGLKEGPIINCANPRSKRHKDDSDISDDEAYYLKKQKKNRVLSEDNTYHALHLNDLDLSSLRDGLAEFFGENKNSFKEIYTIEEEGIFVCVCDEVIRSIKDRSKFSVEFSQDEEKGDLKVFMRYIT</sequence>
<evidence type="ECO:0000256" key="6">
    <source>
        <dbReference type="ARBA" id="ARBA00023242"/>
    </source>
</evidence>
<evidence type="ECO:0000256" key="4">
    <source>
        <dbReference type="ARBA" id="ARBA00023125"/>
    </source>
</evidence>
<keyword evidence="4 7" id="KW-0238">DNA-binding</keyword>
<keyword evidence="10" id="KW-1185">Reference proteome</keyword>
<dbReference type="InterPro" id="IPR007604">
    <property type="entry name" value="CP2"/>
</dbReference>
<name>A0A7I8VRZ9_9ANNE</name>
<dbReference type="GO" id="GO:0001228">
    <property type="term" value="F:DNA-binding transcription activator activity, RNA polymerase II-specific"/>
    <property type="evidence" value="ECO:0007669"/>
    <property type="project" value="TreeGrafter"/>
</dbReference>
<dbReference type="EMBL" id="CAJFCJ010000009">
    <property type="protein sequence ID" value="CAD5119091.1"/>
    <property type="molecule type" value="Genomic_DNA"/>
</dbReference>
<keyword evidence="3" id="KW-0805">Transcription regulation</keyword>
<dbReference type="OrthoDB" id="9996779at2759"/>
<dbReference type="Pfam" id="PF18016">
    <property type="entry name" value="SAM_3"/>
    <property type="match status" value="1"/>
</dbReference>
<evidence type="ECO:0000256" key="2">
    <source>
        <dbReference type="ARBA" id="ARBA00010852"/>
    </source>
</evidence>
<dbReference type="SUPFAM" id="SSF47769">
    <property type="entry name" value="SAM/Pointed domain"/>
    <property type="match status" value="1"/>
</dbReference>
<evidence type="ECO:0000256" key="3">
    <source>
        <dbReference type="ARBA" id="ARBA00023015"/>
    </source>
</evidence>
<dbReference type="Pfam" id="PF04516">
    <property type="entry name" value="CP2"/>
    <property type="match status" value="1"/>
</dbReference>
<dbReference type="Pfam" id="PF25416">
    <property type="entry name" value="GRHL1_C"/>
    <property type="match status" value="1"/>
</dbReference>
<dbReference type="InterPro" id="IPR057520">
    <property type="entry name" value="GRHL1/CP2_C"/>
</dbReference>
<dbReference type="InterPro" id="IPR013761">
    <property type="entry name" value="SAM/pointed_sf"/>
</dbReference>
<feature type="domain" description="Grh/CP2 DB" evidence="8">
    <location>
        <begin position="81"/>
        <end position="306"/>
    </location>
</feature>
<evidence type="ECO:0000256" key="1">
    <source>
        <dbReference type="ARBA" id="ARBA00004123"/>
    </source>
</evidence>